<name>A0A146M120_LYGHE</name>
<evidence type="ECO:0000256" key="1">
    <source>
        <dbReference type="SAM" id="MobiDB-lite"/>
    </source>
</evidence>
<sequence>PATPVAPVAPATPTTATPTETASAAPTNTCIDIICHMNCLTAFDITVRVAYLSSFFEPTKVVDITNPAENSLEMMMLYSMYNHARVGEQTPQNTIDTLNTAASATVAGQQQEQPSPPPPPQNSTSAPQNVVDRILETSAGTALNGESEDSILQRTLVEIDPTGFMWEQASIVLNSSQPTPPAPNPSSNSTLMQIFTPDVVTGICANSCSIPCS</sequence>
<dbReference type="EMBL" id="GDHC01005118">
    <property type="protein sequence ID" value="JAQ13511.1"/>
    <property type="molecule type" value="Transcribed_RNA"/>
</dbReference>
<accession>A0A146M120</accession>
<feature type="non-terminal residue" evidence="2">
    <location>
        <position position="1"/>
    </location>
</feature>
<feature type="region of interest" description="Disordered" evidence="1">
    <location>
        <begin position="104"/>
        <end position="127"/>
    </location>
</feature>
<feature type="region of interest" description="Disordered" evidence="1">
    <location>
        <begin position="1"/>
        <end position="23"/>
    </location>
</feature>
<organism evidence="2">
    <name type="scientific">Lygus hesperus</name>
    <name type="common">Western plant bug</name>
    <dbReference type="NCBI Taxonomy" id="30085"/>
    <lineage>
        <taxon>Eukaryota</taxon>
        <taxon>Metazoa</taxon>
        <taxon>Ecdysozoa</taxon>
        <taxon>Arthropoda</taxon>
        <taxon>Hexapoda</taxon>
        <taxon>Insecta</taxon>
        <taxon>Pterygota</taxon>
        <taxon>Neoptera</taxon>
        <taxon>Paraneoptera</taxon>
        <taxon>Hemiptera</taxon>
        <taxon>Heteroptera</taxon>
        <taxon>Panheteroptera</taxon>
        <taxon>Cimicomorpha</taxon>
        <taxon>Miridae</taxon>
        <taxon>Mirini</taxon>
        <taxon>Lygus</taxon>
    </lineage>
</organism>
<protein>
    <submittedName>
        <fullName evidence="2">Uncharacterized protein</fullName>
    </submittedName>
</protein>
<reference evidence="2" key="1">
    <citation type="journal article" date="2016" name="Gigascience">
        <title>De novo construction of an expanded transcriptome assembly for the western tarnished plant bug, Lygus hesperus.</title>
        <authorList>
            <person name="Tassone E.E."/>
            <person name="Geib S.M."/>
            <person name="Hall B."/>
            <person name="Fabrick J.A."/>
            <person name="Brent C.S."/>
            <person name="Hull J.J."/>
        </authorList>
    </citation>
    <scope>NUCLEOTIDE SEQUENCE</scope>
</reference>
<proteinExistence type="predicted"/>
<evidence type="ECO:0000313" key="2">
    <source>
        <dbReference type="EMBL" id="JAQ13511.1"/>
    </source>
</evidence>
<dbReference type="AlphaFoldDB" id="A0A146M120"/>
<gene>
    <name evidence="2" type="ORF">g.9290</name>
</gene>